<dbReference type="PANTHER" id="PTHR22891">
    <property type="entry name" value="EUKARYOTIC TRANSLATION INITIATION FACTOR 2C"/>
    <property type="match status" value="1"/>
</dbReference>
<dbReference type="InterPro" id="IPR032473">
    <property type="entry name" value="Argonaute_Mid_dom"/>
</dbReference>
<dbReference type="InterPro" id="IPR032474">
    <property type="entry name" value="Argonaute_N"/>
</dbReference>
<comment type="subcellular location">
    <subcellularLocation>
        <location evidence="1">Cytoplasm</location>
        <location evidence="1">P-body</location>
    </subcellularLocation>
</comment>
<dbReference type="PROSITE" id="PS00122">
    <property type="entry name" value="CARBOXYLESTERASE_B_1"/>
    <property type="match status" value="1"/>
</dbReference>
<evidence type="ECO:0000256" key="4">
    <source>
        <dbReference type="ARBA" id="ARBA00022487"/>
    </source>
</evidence>
<evidence type="ECO:0000259" key="14">
    <source>
        <dbReference type="PROSITE" id="PS50821"/>
    </source>
</evidence>
<dbReference type="SMART" id="SM00949">
    <property type="entry name" value="PAZ"/>
    <property type="match status" value="1"/>
</dbReference>
<dbReference type="GO" id="GO:0031047">
    <property type="term" value="P:regulatory ncRNA-mediated gene silencing"/>
    <property type="evidence" value="ECO:0007669"/>
    <property type="project" value="UniProtKB-KW"/>
</dbReference>
<dbReference type="InterPro" id="IPR029058">
    <property type="entry name" value="AB_hydrolase_fold"/>
</dbReference>
<feature type="transmembrane region" description="Helical" evidence="13">
    <location>
        <begin position="518"/>
        <end position="539"/>
    </location>
</feature>
<dbReference type="Pfam" id="PF08699">
    <property type="entry name" value="ArgoL1"/>
    <property type="match status" value="1"/>
</dbReference>
<dbReference type="Pfam" id="PF16488">
    <property type="entry name" value="ArgoL2"/>
    <property type="match status" value="1"/>
</dbReference>
<dbReference type="FunFam" id="2.170.260.10:FF:000001">
    <property type="entry name" value="Protein argonaute-2"/>
    <property type="match status" value="1"/>
</dbReference>
<dbReference type="SUPFAM" id="SSF53098">
    <property type="entry name" value="Ribonuclease H-like"/>
    <property type="match status" value="1"/>
</dbReference>
<dbReference type="InterPro" id="IPR003100">
    <property type="entry name" value="PAZ_dom"/>
</dbReference>
<dbReference type="GO" id="GO:0006417">
    <property type="term" value="P:regulation of translation"/>
    <property type="evidence" value="ECO:0007669"/>
    <property type="project" value="UniProtKB-KW"/>
</dbReference>
<comment type="similarity">
    <text evidence="2">Belongs to the type-B carboxylesterase/lipase family.</text>
</comment>
<keyword evidence="16" id="KW-1185">Reference proteome</keyword>
<feature type="region of interest" description="Disordered" evidence="12">
    <location>
        <begin position="1324"/>
        <end position="1366"/>
    </location>
</feature>
<feature type="transmembrane region" description="Helical" evidence="13">
    <location>
        <begin position="124"/>
        <end position="143"/>
    </location>
</feature>
<dbReference type="Gene3D" id="3.40.50.1820">
    <property type="entry name" value="alpha/beta hydrolase"/>
    <property type="match status" value="1"/>
</dbReference>
<dbReference type="SUPFAM" id="SSF101690">
    <property type="entry name" value="PAZ domain"/>
    <property type="match status" value="1"/>
</dbReference>
<dbReference type="GO" id="GO:0000932">
    <property type="term" value="C:P-body"/>
    <property type="evidence" value="ECO:0007669"/>
    <property type="project" value="UniProtKB-SubCell"/>
</dbReference>
<dbReference type="InterPro" id="IPR045246">
    <property type="entry name" value="Piwi_ago-like"/>
</dbReference>
<protein>
    <recommendedName>
        <fullName evidence="11">Protein argonaute-1</fullName>
    </recommendedName>
</protein>
<evidence type="ECO:0000256" key="2">
    <source>
        <dbReference type="ARBA" id="ARBA00005964"/>
    </source>
</evidence>
<keyword evidence="6" id="KW-0378">Hydrolase</keyword>
<feature type="transmembrane region" description="Helical" evidence="13">
    <location>
        <begin position="1091"/>
        <end position="1116"/>
    </location>
</feature>
<dbReference type="InterPro" id="IPR012337">
    <property type="entry name" value="RNaseH-like_sf"/>
</dbReference>
<dbReference type="GO" id="GO:0016442">
    <property type="term" value="C:RISC complex"/>
    <property type="evidence" value="ECO:0007669"/>
    <property type="project" value="UniProtKB-ARBA"/>
</dbReference>
<evidence type="ECO:0000256" key="13">
    <source>
        <dbReference type="SAM" id="Phobius"/>
    </source>
</evidence>
<dbReference type="SMART" id="SM00950">
    <property type="entry name" value="Piwi"/>
    <property type="match status" value="1"/>
</dbReference>
<dbReference type="Gene3D" id="2.170.260.10">
    <property type="entry name" value="paz domain"/>
    <property type="match status" value="1"/>
</dbReference>
<evidence type="ECO:0000313" key="16">
    <source>
        <dbReference type="Proteomes" id="UP000887572"/>
    </source>
</evidence>
<keyword evidence="10" id="KW-0687">Ribonucleoprotein</keyword>
<dbReference type="Pfam" id="PF16486">
    <property type="entry name" value="ArgoN"/>
    <property type="match status" value="1"/>
</dbReference>
<evidence type="ECO:0000256" key="11">
    <source>
        <dbReference type="ARBA" id="ARBA00070769"/>
    </source>
</evidence>
<keyword evidence="9" id="KW-0943">RNA-mediated gene silencing</keyword>
<keyword evidence="4" id="KW-0719">Serine esterase</keyword>
<dbReference type="Proteomes" id="UP000887572">
    <property type="component" value="Unplaced"/>
</dbReference>
<proteinExistence type="inferred from homology"/>
<evidence type="ECO:0000259" key="15">
    <source>
        <dbReference type="PROSITE" id="PS50822"/>
    </source>
</evidence>
<accession>A0A914GWJ8</accession>
<dbReference type="GO" id="GO:0003723">
    <property type="term" value="F:RNA binding"/>
    <property type="evidence" value="ECO:0007669"/>
    <property type="project" value="UniProtKB-KW"/>
</dbReference>
<name>A0A914GWJ8_GLORO</name>
<evidence type="ECO:0000256" key="1">
    <source>
        <dbReference type="ARBA" id="ARBA00004201"/>
    </source>
</evidence>
<evidence type="ECO:0000256" key="9">
    <source>
        <dbReference type="ARBA" id="ARBA00023158"/>
    </source>
</evidence>
<feature type="domain" description="Piwi" evidence="15">
    <location>
        <begin position="1877"/>
        <end position="2178"/>
    </location>
</feature>
<feature type="transmembrane region" description="Helical" evidence="13">
    <location>
        <begin position="223"/>
        <end position="248"/>
    </location>
</feature>
<comment type="similarity">
    <text evidence="3">Belongs to the argonaute family. Ago subfamily.</text>
</comment>
<dbReference type="CDD" id="cd04657">
    <property type="entry name" value="Piwi_ago-like"/>
    <property type="match status" value="1"/>
</dbReference>
<keyword evidence="5" id="KW-0963">Cytoplasm</keyword>
<feature type="transmembrane region" description="Helical" evidence="13">
    <location>
        <begin position="445"/>
        <end position="466"/>
    </location>
</feature>
<dbReference type="GO" id="GO:0052689">
    <property type="term" value="F:carboxylic ester hydrolase activity"/>
    <property type="evidence" value="ECO:0007669"/>
    <property type="project" value="UniProtKB-KW"/>
</dbReference>
<dbReference type="Pfam" id="PF02170">
    <property type="entry name" value="PAZ"/>
    <property type="match status" value="1"/>
</dbReference>
<dbReference type="InterPro" id="IPR003165">
    <property type="entry name" value="Piwi"/>
</dbReference>
<dbReference type="InterPro" id="IPR036085">
    <property type="entry name" value="PAZ_dom_sf"/>
</dbReference>
<reference evidence="17" key="1">
    <citation type="submission" date="2022-11" db="UniProtKB">
        <authorList>
            <consortium name="WormBaseParasite"/>
        </authorList>
    </citation>
    <scope>IDENTIFICATION</scope>
</reference>
<evidence type="ECO:0000313" key="17">
    <source>
        <dbReference type="WBParaSite" id="Gr19_v10_g11413.t2"/>
    </source>
</evidence>
<dbReference type="PROSITE" id="PS50821">
    <property type="entry name" value="PAZ"/>
    <property type="match status" value="1"/>
</dbReference>
<dbReference type="SUPFAM" id="SSF53474">
    <property type="entry name" value="alpha/beta-Hydrolases"/>
    <property type="match status" value="1"/>
</dbReference>
<keyword evidence="7" id="KW-0810">Translation regulation</keyword>
<dbReference type="Gene3D" id="3.40.50.2300">
    <property type="match status" value="1"/>
</dbReference>
<sequence>MYSIWDSIWLGGMYSFWDSIWLGGMYSFWESIWLGGMYSIWDSIWLGGMYSFCDSIWLGGMYSIWDSIWLGGMYSIWDSIWLGGIYSFWDSIWLGGMYSIWDSIWLGGMYSIWDSIWLGGMYSFWDSISIWDIIWLGGMYSIWDSIWLGGMYTIWDIIWLGGMYSIWDSIWLGGMYSFWDSIWLGGMYSIWDSIWLGGMYSIWDSIWLGGMYSFWDSISIWDIIWLGGMYSIWDSIWLGGMYTIWDIIWLGGMYTIWDSIWLGGMYSIWDSIWLGGMYSIWDSIWLGGMYSIWDSIWLGGMYSFWDSIWLGGIYSIWDSIWLGGMYSFWDSIWLGGMYSIWDSIWLGGMYSIWDSIWLGGMYSIWDSIWLGGMYSIWDCIWLGGMYSIWDSIWLGGIYSIWDSIWLGGMYSFWDSIWLGGIYSIWDSIWLGGMYSFWDSICFWDSIWLGGMYSIWDSIWLGGMYSFWDSIWLGGMYSIWDIIWLGGMYSIWDSIWLGGMYSIWDSIWLGGMYSFCDSIWLGGMYSIWGSIWLGGMYSIWDSIWLGGMYSIWDSIWLGGMYSFWDSIWLGGIGFATDDASLTPMDEDCLRVNVFASERCVRLGGCAVLHYIYGGQFMFGSARKLDERTIAENFCSPGRDVVVVTFDYRMNVFGLLSLNFHFSDVNPPNMAIHDIVASLQWTQKEIANFGGDPKRVTLAGHSSGSVASQILMLVPRTNHLFNQTISMSGPGTIEMLPKNRNQRSSRLLALEVGCATFAEWNSTNFWMHRENITKVLDCLRTLPARRLSEALPFLEQKSVFFHGLSMEVGPGAIINDTFDNLIRYYTGKHRVLTGTVSKEFLDGMVLIHSDTDRVDKVRLALYCRRLVRQLNYENGEKALSECVHEYDDVQRAPLLSDDVSMFVPHLLFATVSARRGLSTFLYQFEYDGIGIAFQYAPGRFGSPSELSPRHVQDLVYLFGQNKGIFSARDRRLQQLHSALFVNFIRNGTLNGGDIQNAFPFSPNRSNFYRIDFVNLNNQNEFVGDIDGYHRRAVDFWTEQMPKVAGRKRLLRDELMIDDQMLSKYLPADLALFERLVGPWVEAERRNWFWWQCLLLFCCWVSVLLLLLLLAALTLLLIAHHKRKRRYVKQSKIAAAIVFHRHHPTPTKQTEFTHYHYSHQFQLDPQQPPQQQVGESQQLQTAVTGAQQHFSILQPGQLLTQQQQQLQQPQMASLEQQAVLNVFEALTVNDSGMPPTFVPPGLLGGGGIGGPSGSQFQLGSMHGAPPFTQPPLQYSEHFYVSQMMQPAGTPVLSTGGGSLGTAPFLYERQGALGSGAVSGEVGSQFTASLQQPQQQRAIVQPQQQQPQQTLQNTPLQGPQFQCPRRPNHGTEGRAILLRANHFKVTIPGGFIHYYNVDIQPDKCPRKVNREIVNRMVESFGKIFNGINPVFDGKKSMYSKDPLPIGHDRIELEVVMPGDSAVDRKFKVAIKLVARVSLQALDDAMLGRIRQIPTESVQAMDVILRHLPSMKYTPVGRSFFSSPSSPIGSHHISTSGGGGFQAGDNKGFQAVDSKLGGGREVWFGFHQSVRPSQWKMMLNIDVSATAFYREMPVIDFMADVLELPVQALSDRRTLVDAQRVKFTKEIRGLKIEITHCGNMKRKYRVSNVTRRPAQTQTFPLQLDTGQIIDCTVAKYFYDKYQIQLKYPHLPCLQVGQEQKHTYLPPEVCNIVSGQRCIKKLTDTQTSTMIKATARSAPEREKEISDLVRRAEFIHDPFAQEFGISITPIMTEVKGRVLNAPKLLYGGRTRATALPNQGVWDMRAKQFHTGIEVKTWAIACFAQQQHVKENDLRNFTVQLQRISTDAGMPIQGQPCFCKYAVGPDQVEPMLKYLKQNFPGLQLVCVVLPGKTPVYAEVKRVGDIVLGIATQCVQAKNVIKTTPQTLSNLCLKMNVKLGGVNSILLPNVRPRIFNEPVIFLGADITHPPAGDSRKPSIAAVVGSMDAHPSRYAATVRVQQHRHDIISELTFMVRELLIQFYRNTRFKPTRIVLYRDGVSEGQFLNVLQSELRSMREACMMLERGYQPGITFIAVQKRHHTRLFAVDKKDQVGKAFNIPPGTTVDVGITHPTEFDFYLCSHAGIQGTSRPSHYHVLWDDNNLSADDLQQLTYQMCHTYVRCTRSVSIPAPAYYAHLVAFRARYHLVDREHDSGEGSQPSGTSEDTTLSNMARAVQVHPDANSVMYFA</sequence>
<keyword evidence="8" id="KW-0694">RNA-binding</keyword>
<keyword evidence="13" id="KW-1133">Transmembrane helix</keyword>
<keyword evidence="13" id="KW-0472">Membrane</keyword>
<feature type="transmembrane region" description="Helical" evidence="13">
    <location>
        <begin position="52"/>
        <end position="72"/>
    </location>
</feature>
<dbReference type="Pfam" id="PF16487">
    <property type="entry name" value="ArgoMid"/>
    <property type="match status" value="1"/>
</dbReference>
<feature type="transmembrane region" description="Helical" evidence="13">
    <location>
        <begin position="373"/>
        <end position="392"/>
    </location>
</feature>
<evidence type="ECO:0000256" key="6">
    <source>
        <dbReference type="ARBA" id="ARBA00022801"/>
    </source>
</evidence>
<dbReference type="InterPro" id="IPR014811">
    <property type="entry name" value="ArgoL1"/>
</dbReference>
<dbReference type="Gene3D" id="3.30.420.10">
    <property type="entry name" value="Ribonuclease H-like superfamily/Ribonuclease H"/>
    <property type="match status" value="1"/>
</dbReference>
<feature type="transmembrane region" description="Helical" evidence="13">
    <location>
        <begin position="478"/>
        <end position="498"/>
    </location>
</feature>
<dbReference type="PROSITE" id="PS50822">
    <property type="entry name" value="PIWI"/>
    <property type="match status" value="1"/>
</dbReference>
<dbReference type="FunFam" id="3.40.50.2300:FF:000005">
    <property type="entry name" value="Protein argonaute-2"/>
    <property type="match status" value="1"/>
</dbReference>
<keyword evidence="13" id="KW-0812">Transmembrane</keyword>
<dbReference type="InterPro" id="IPR002018">
    <property type="entry name" value="CarbesteraseB"/>
</dbReference>
<evidence type="ECO:0000256" key="3">
    <source>
        <dbReference type="ARBA" id="ARBA00008201"/>
    </source>
</evidence>
<dbReference type="WBParaSite" id="Gr19_v10_g11413.t2">
    <property type="protein sequence ID" value="Gr19_v10_g11413.t2"/>
    <property type="gene ID" value="Gr19_v10_g11413"/>
</dbReference>
<evidence type="ECO:0000256" key="8">
    <source>
        <dbReference type="ARBA" id="ARBA00022884"/>
    </source>
</evidence>
<evidence type="ECO:0000256" key="7">
    <source>
        <dbReference type="ARBA" id="ARBA00022845"/>
    </source>
</evidence>
<dbReference type="InterPro" id="IPR019826">
    <property type="entry name" value="Carboxylesterase_B_AS"/>
</dbReference>
<feature type="transmembrane region" description="Helical" evidence="13">
    <location>
        <begin position="149"/>
        <end position="170"/>
    </location>
</feature>
<feature type="domain" description="PAZ" evidence="14">
    <location>
        <begin position="1588"/>
        <end position="1708"/>
    </location>
</feature>
<feature type="compositionally biased region" description="Low complexity" evidence="12">
    <location>
        <begin position="1327"/>
        <end position="1356"/>
    </location>
</feature>
<dbReference type="InterPro" id="IPR036397">
    <property type="entry name" value="RNaseH_sf"/>
</dbReference>
<dbReference type="CDD" id="cd02846">
    <property type="entry name" value="PAZ_argonaute_like"/>
    <property type="match status" value="1"/>
</dbReference>
<organism evidence="16 17">
    <name type="scientific">Globodera rostochiensis</name>
    <name type="common">Golden nematode worm</name>
    <name type="synonym">Heterodera rostochiensis</name>
    <dbReference type="NCBI Taxonomy" id="31243"/>
    <lineage>
        <taxon>Eukaryota</taxon>
        <taxon>Metazoa</taxon>
        <taxon>Ecdysozoa</taxon>
        <taxon>Nematoda</taxon>
        <taxon>Chromadorea</taxon>
        <taxon>Rhabditida</taxon>
        <taxon>Tylenchina</taxon>
        <taxon>Tylenchomorpha</taxon>
        <taxon>Tylenchoidea</taxon>
        <taxon>Heteroderidae</taxon>
        <taxon>Heteroderinae</taxon>
        <taxon>Globodera</taxon>
    </lineage>
</organism>
<dbReference type="InterPro" id="IPR032472">
    <property type="entry name" value="ArgoL2"/>
</dbReference>
<feature type="transmembrane region" description="Helical" evidence="13">
    <location>
        <begin position="301"/>
        <end position="320"/>
    </location>
</feature>
<evidence type="ECO:0000256" key="5">
    <source>
        <dbReference type="ARBA" id="ARBA00022490"/>
    </source>
</evidence>
<evidence type="ECO:0000256" key="10">
    <source>
        <dbReference type="ARBA" id="ARBA00023274"/>
    </source>
</evidence>
<dbReference type="Pfam" id="PF02171">
    <property type="entry name" value="Piwi"/>
    <property type="match status" value="1"/>
</dbReference>
<evidence type="ECO:0000256" key="12">
    <source>
        <dbReference type="SAM" id="MobiDB-lite"/>
    </source>
</evidence>
<dbReference type="Pfam" id="PF00135">
    <property type="entry name" value="COesterase"/>
    <property type="match status" value="1"/>
</dbReference>
<dbReference type="SMART" id="SM01163">
    <property type="entry name" value="DUF1785"/>
    <property type="match status" value="1"/>
</dbReference>
<dbReference type="FunFam" id="3.30.420.10:FF:000001">
    <property type="entry name" value="Protein argonaute-2"/>
    <property type="match status" value="1"/>
</dbReference>